<organism evidence="1 2">
    <name type="scientific">Elysia crispata</name>
    <name type="common">lettuce slug</name>
    <dbReference type="NCBI Taxonomy" id="231223"/>
    <lineage>
        <taxon>Eukaryota</taxon>
        <taxon>Metazoa</taxon>
        <taxon>Spiralia</taxon>
        <taxon>Lophotrochozoa</taxon>
        <taxon>Mollusca</taxon>
        <taxon>Gastropoda</taxon>
        <taxon>Heterobranchia</taxon>
        <taxon>Euthyneura</taxon>
        <taxon>Panpulmonata</taxon>
        <taxon>Sacoglossa</taxon>
        <taxon>Placobranchoidea</taxon>
        <taxon>Plakobranchidae</taxon>
        <taxon>Elysia</taxon>
    </lineage>
</organism>
<evidence type="ECO:0000313" key="1">
    <source>
        <dbReference type="EMBL" id="KAK3742911.1"/>
    </source>
</evidence>
<dbReference type="Proteomes" id="UP001283361">
    <property type="component" value="Unassembled WGS sequence"/>
</dbReference>
<gene>
    <name evidence="1" type="ORF">RRG08_065973</name>
</gene>
<reference evidence="1" key="1">
    <citation type="journal article" date="2023" name="G3 (Bethesda)">
        <title>A reference genome for the long-term kleptoplast-retaining sea slug Elysia crispata morphotype clarki.</title>
        <authorList>
            <person name="Eastman K.E."/>
            <person name="Pendleton A.L."/>
            <person name="Shaikh M.A."/>
            <person name="Suttiyut T."/>
            <person name="Ogas R."/>
            <person name="Tomko P."/>
            <person name="Gavelis G."/>
            <person name="Widhalm J.R."/>
            <person name="Wisecaver J.H."/>
        </authorList>
    </citation>
    <scope>NUCLEOTIDE SEQUENCE</scope>
    <source>
        <strain evidence="1">ECLA1</strain>
    </source>
</reference>
<protein>
    <submittedName>
        <fullName evidence="1">Uncharacterized protein</fullName>
    </submittedName>
</protein>
<dbReference type="EMBL" id="JAWDGP010006332">
    <property type="protein sequence ID" value="KAK3742911.1"/>
    <property type="molecule type" value="Genomic_DNA"/>
</dbReference>
<comment type="caution">
    <text evidence="1">The sequence shown here is derived from an EMBL/GenBank/DDBJ whole genome shotgun (WGS) entry which is preliminary data.</text>
</comment>
<sequence length="123" mass="13539">MDSDAVAVDEVNLLPTVDVSRVDLEDVRNGSVDTAFAIDFILNFHLPSLAACLTYLQHNITQTLFGTLSYIPAAQHNSDPLGTLSYIPAAQHNSDPLWQLVLHTCSTTSQLQLVHDPLVQWLN</sequence>
<accession>A0AAE0YEW3</accession>
<proteinExistence type="predicted"/>
<keyword evidence="2" id="KW-1185">Reference proteome</keyword>
<evidence type="ECO:0000313" key="2">
    <source>
        <dbReference type="Proteomes" id="UP001283361"/>
    </source>
</evidence>
<dbReference type="AlphaFoldDB" id="A0AAE0YEW3"/>
<name>A0AAE0YEW3_9GAST</name>